<proteinExistence type="predicted"/>
<name>A0A2M7VAG9_9BACT</name>
<evidence type="ECO:0000256" key="1">
    <source>
        <dbReference type="SAM" id="MobiDB-lite"/>
    </source>
</evidence>
<feature type="region of interest" description="Disordered" evidence="1">
    <location>
        <begin position="1"/>
        <end position="30"/>
    </location>
</feature>
<protein>
    <submittedName>
        <fullName evidence="2">Uncharacterized protein</fullName>
    </submittedName>
</protein>
<reference evidence="3" key="1">
    <citation type="submission" date="2017-09" db="EMBL/GenBank/DDBJ databases">
        <title>Depth-based differentiation of microbial function through sediment-hosted aquifers and enrichment of novel symbionts in the deep terrestrial subsurface.</title>
        <authorList>
            <person name="Probst A.J."/>
            <person name="Ladd B."/>
            <person name="Jarett J.K."/>
            <person name="Geller-Mcgrath D.E."/>
            <person name="Sieber C.M.K."/>
            <person name="Emerson J.B."/>
            <person name="Anantharaman K."/>
            <person name="Thomas B.C."/>
            <person name="Malmstrom R."/>
            <person name="Stieglmeier M."/>
            <person name="Klingl A."/>
            <person name="Woyke T."/>
            <person name="Ryan C.M."/>
            <person name="Banfield J.F."/>
        </authorList>
    </citation>
    <scope>NUCLEOTIDE SEQUENCE [LARGE SCALE GENOMIC DNA]</scope>
</reference>
<sequence length="125" mass="14291">MSGETKPGQPDMLTMPEKSSEETREREIHGRTYDWGEKNMRMEDYSIGWACKDCYGANVTDDLEKLVIGVGVPSFTRNDAQDEYAAICECQECFSHFWFHISEITAKNLKLSYDAGLLKVKPKLK</sequence>
<evidence type="ECO:0000313" key="3">
    <source>
        <dbReference type="Proteomes" id="UP000228568"/>
    </source>
</evidence>
<dbReference type="EMBL" id="PFPK01000002">
    <property type="protein sequence ID" value="PIZ95900.1"/>
    <property type="molecule type" value="Genomic_DNA"/>
</dbReference>
<organism evidence="2 3">
    <name type="scientific">Candidatus Magasanikbacteria bacterium CG_4_10_14_0_2_um_filter_37_12</name>
    <dbReference type="NCBI Taxonomy" id="1974637"/>
    <lineage>
        <taxon>Bacteria</taxon>
        <taxon>Candidatus Magasanikiibacteriota</taxon>
    </lineage>
</organism>
<evidence type="ECO:0000313" key="2">
    <source>
        <dbReference type="EMBL" id="PIZ95900.1"/>
    </source>
</evidence>
<dbReference type="AlphaFoldDB" id="A0A2M7VAG9"/>
<accession>A0A2M7VAG9</accession>
<feature type="compositionally biased region" description="Basic and acidic residues" evidence="1">
    <location>
        <begin position="18"/>
        <end position="30"/>
    </location>
</feature>
<dbReference type="Proteomes" id="UP000228568">
    <property type="component" value="Unassembled WGS sequence"/>
</dbReference>
<comment type="caution">
    <text evidence="2">The sequence shown here is derived from an EMBL/GenBank/DDBJ whole genome shotgun (WGS) entry which is preliminary data.</text>
</comment>
<gene>
    <name evidence="2" type="ORF">COX81_00180</name>
</gene>